<gene>
    <name evidence="3" type="primary">LOC105033926</name>
</gene>
<dbReference type="Pfam" id="PF03140">
    <property type="entry name" value="DUF247"/>
    <property type="match status" value="1"/>
</dbReference>
<organism evidence="2 3">
    <name type="scientific">Elaeis guineensis var. tenera</name>
    <name type="common">Oil palm</name>
    <dbReference type="NCBI Taxonomy" id="51953"/>
    <lineage>
        <taxon>Eukaryota</taxon>
        <taxon>Viridiplantae</taxon>
        <taxon>Streptophyta</taxon>
        <taxon>Embryophyta</taxon>
        <taxon>Tracheophyta</taxon>
        <taxon>Spermatophyta</taxon>
        <taxon>Magnoliopsida</taxon>
        <taxon>Liliopsida</taxon>
        <taxon>Arecaceae</taxon>
        <taxon>Arecoideae</taxon>
        <taxon>Cocoseae</taxon>
        <taxon>Elaeidinae</taxon>
        <taxon>Elaeis</taxon>
    </lineage>
</organism>
<evidence type="ECO:0000313" key="2">
    <source>
        <dbReference type="Proteomes" id="UP000504607"/>
    </source>
</evidence>
<dbReference type="AlphaFoldDB" id="A0A8N4EQX5"/>
<keyword evidence="2" id="KW-1185">Reference proteome</keyword>
<evidence type="ECO:0000256" key="1">
    <source>
        <dbReference type="SAM" id="Phobius"/>
    </source>
</evidence>
<dbReference type="PANTHER" id="PTHR31170:SF25">
    <property type="entry name" value="BNAA09G04570D PROTEIN"/>
    <property type="match status" value="1"/>
</dbReference>
<name>A0A8N4EQX5_ELAGV</name>
<dbReference type="InterPro" id="IPR004158">
    <property type="entry name" value="DUF247_pln"/>
</dbReference>
<evidence type="ECO:0000313" key="3">
    <source>
        <dbReference type="RefSeq" id="XP_029117272.1"/>
    </source>
</evidence>
<keyword evidence="1" id="KW-0472">Membrane</keyword>
<dbReference type="OrthoDB" id="771233at2759"/>
<proteinExistence type="predicted"/>
<dbReference type="RefSeq" id="XP_029117272.1">
    <property type="nucleotide sequence ID" value="XM_029261439.1"/>
</dbReference>
<feature type="transmembrane region" description="Helical" evidence="1">
    <location>
        <begin position="292"/>
        <end position="314"/>
    </location>
</feature>
<reference evidence="3" key="1">
    <citation type="submission" date="2025-08" db="UniProtKB">
        <authorList>
            <consortium name="RefSeq"/>
        </authorList>
    </citation>
    <scope>IDENTIFICATION</scope>
</reference>
<keyword evidence="1" id="KW-1133">Transmembrane helix</keyword>
<dbReference type="Proteomes" id="UP000504607">
    <property type="component" value="Unplaced"/>
</dbReference>
<accession>A0A8N4EQX5</accession>
<protein>
    <submittedName>
        <fullName evidence="3">UPF0481 protein At3g47200-like</fullName>
    </submittedName>
</protein>
<sequence>MRSMEGKARSYYSEDVSMGSQKFLEMLLMDGCFILHSLKQSAEFPLDEIIIDLLRLENQIPFFVLDKLSRCVDPPQDIIQLALHSFGNLRTLGSRYLDIRPDIGQVRHLLHLFRLSLDPAEVMPIHPIVIPDTIGPSPRQVPSATLLQDQSALQFKKGTADSFLDIRFRNGLQLSDGLNTLFHNLIAFEQCYPEIDPCVTTFVAFMDCLINDESDVNLLERSGVLLNSLPNDGDAVFFFRKMSSRSEFRYSGYLNRVLGDLYKYRNSKWKIFWKRFWNRLYDVLRLNYFSNVWAFLSVVAAILLLIFSFIQAFYSVLSYYHM</sequence>
<keyword evidence="1" id="KW-0812">Transmembrane</keyword>
<dbReference type="PANTHER" id="PTHR31170">
    <property type="entry name" value="BNAC04G53230D PROTEIN"/>
    <property type="match status" value="1"/>
</dbReference>
<dbReference type="KEGG" id="egu:105033926"/>